<evidence type="ECO:0000256" key="4">
    <source>
        <dbReference type="ARBA" id="ARBA00023242"/>
    </source>
</evidence>
<feature type="region of interest" description="Disordered" evidence="5">
    <location>
        <begin position="41"/>
        <end position="71"/>
    </location>
</feature>
<dbReference type="EMBL" id="CP042195">
    <property type="protein sequence ID" value="QDS74546.1"/>
    <property type="molecule type" value="Genomic_DNA"/>
</dbReference>
<evidence type="ECO:0000313" key="8">
    <source>
        <dbReference type="Proteomes" id="UP000316270"/>
    </source>
</evidence>
<keyword evidence="1" id="KW-0479">Metal-binding</keyword>
<dbReference type="SMART" id="SM00906">
    <property type="entry name" value="Fungal_trans"/>
    <property type="match status" value="1"/>
</dbReference>
<dbReference type="SUPFAM" id="SSF57701">
    <property type="entry name" value="Zn2/Cys6 DNA-binding domain"/>
    <property type="match status" value="1"/>
</dbReference>
<dbReference type="Proteomes" id="UP000316270">
    <property type="component" value="Chromosome 11"/>
</dbReference>
<feature type="region of interest" description="Disordered" evidence="5">
    <location>
        <begin position="217"/>
        <end position="242"/>
    </location>
</feature>
<proteinExistence type="predicted"/>
<dbReference type="GO" id="GO:0000981">
    <property type="term" value="F:DNA-binding transcription factor activity, RNA polymerase II-specific"/>
    <property type="evidence" value="ECO:0007669"/>
    <property type="project" value="InterPro"/>
</dbReference>
<name>A0A517LG49_9PEZI</name>
<dbReference type="Gene3D" id="4.10.240.10">
    <property type="entry name" value="Zn(2)-C6 fungal-type DNA-binding domain"/>
    <property type="match status" value="1"/>
</dbReference>
<dbReference type="GO" id="GO:0000978">
    <property type="term" value="F:RNA polymerase II cis-regulatory region sequence-specific DNA binding"/>
    <property type="evidence" value="ECO:0007669"/>
    <property type="project" value="TreeGrafter"/>
</dbReference>
<evidence type="ECO:0000259" key="6">
    <source>
        <dbReference type="PROSITE" id="PS50048"/>
    </source>
</evidence>
<accession>A0A517LG49</accession>
<dbReference type="Pfam" id="PF00172">
    <property type="entry name" value="Zn_clus"/>
    <property type="match status" value="1"/>
</dbReference>
<dbReference type="PROSITE" id="PS50048">
    <property type="entry name" value="ZN2_CY6_FUNGAL_2"/>
    <property type="match status" value="1"/>
</dbReference>
<sequence length="762" mass="84332">MELNSRLQNGGELLVLVVTPSATRVSLSASLDITDIANRIMNGTSNHSSPEDSSSKRKRSEGSKEPQQRAKRNRYISIACNECKRRKIKCNGQTPCQRCGNLALECLYAPNCCGNSFKDSDDFKQMMGQISSLQQSVDSLYSNLNSLRSQVDNGGISLEASPCGQSPYPPLPEPSSAGLMIPSRPTPAPKHPKFRGPTSALFNLGVARSSLVHMGLAGDEDGEDGPMTHDGTPSGCPSPNQRPVLHASKDAIWSLNKDEAIRLIYVWQDEMGSMYPVVDIEPLIRHTGMLFTFMEAARRSRLMESSMPGADAIYDDQTNVLKLIVAIALTLEGSGNSDFGQKMWESVRTSVEAQLFDAPDLKGLQMLALAAMYHFHCDDESLAWRLIGQGARLAVEIGLHRHETYVNNFTVDEERQFATVLFWSLYVLDRRWSFGTGMPFALQDADIDPLLPKPDDSRPYLTAMVAYSAIGSKVWQRVANADANRSALSGEEMGYLDYQVLQWHRSLPESLSYIRPDSLEGEEKRSRSDNRLRIAMYCRSNQMRILIYRPVLHSATSIAENLAQAHTVVDVAKETIRTLRQMNQSTDLYRTQQVMFNYFLISALAVLFLAVSHAPAQFNNRCRDEFYMALDLVRGMSANSYVSKRLWRTIKMLKEVGPKLGLNVRNPIVDNTEAAVAMVGLAGNPVDEMALFGNGSSTMRMNDSPNGMANDLTSLFEAAGGYSAIMPNTSNSFGVSSDAIANNGEGVFGQQDELSRILRDLF</sequence>
<dbReference type="CDD" id="cd00067">
    <property type="entry name" value="GAL4"/>
    <property type="match status" value="1"/>
</dbReference>
<evidence type="ECO:0000256" key="5">
    <source>
        <dbReference type="SAM" id="MobiDB-lite"/>
    </source>
</evidence>
<dbReference type="GO" id="GO:0006351">
    <property type="term" value="P:DNA-templated transcription"/>
    <property type="evidence" value="ECO:0007669"/>
    <property type="project" value="InterPro"/>
</dbReference>
<evidence type="ECO:0000313" key="7">
    <source>
        <dbReference type="EMBL" id="QDS74546.1"/>
    </source>
</evidence>
<dbReference type="InterPro" id="IPR051127">
    <property type="entry name" value="Fungal_SecMet_Regulators"/>
</dbReference>
<evidence type="ECO:0000256" key="2">
    <source>
        <dbReference type="ARBA" id="ARBA00023015"/>
    </source>
</evidence>
<keyword evidence="8" id="KW-1185">Reference proteome</keyword>
<dbReference type="GO" id="GO:0000435">
    <property type="term" value="P:positive regulation of transcription from RNA polymerase II promoter by galactose"/>
    <property type="evidence" value="ECO:0007669"/>
    <property type="project" value="TreeGrafter"/>
</dbReference>
<reference evidence="7 8" key="1">
    <citation type="submission" date="2019-07" db="EMBL/GenBank/DDBJ databases">
        <title>Finished genome of Venturia effusa.</title>
        <authorList>
            <person name="Young C.A."/>
            <person name="Cox M.P."/>
            <person name="Ganley A.R.D."/>
            <person name="David W.J."/>
        </authorList>
    </citation>
    <scope>NUCLEOTIDE SEQUENCE [LARGE SCALE GENOMIC DNA]</scope>
    <source>
        <strain evidence="8">albino</strain>
    </source>
</reference>
<evidence type="ECO:0000256" key="3">
    <source>
        <dbReference type="ARBA" id="ARBA00023163"/>
    </source>
</evidence>
<feature type="compositionally biased region" description="Basic and acidic residues" evidence="5">
    <location>
        <begin position="49"/>
        <end position="68"/>
    </location>
</feature>
<dbReference type="SMART" id="SM00066">
    <property type="entry name" value="GAL4"/>
    <property type="match status" value="1"/>
</dbReference>
<dbReference type="InterPro" id="IPR001138">
    <property type="entry name" value="Zn2Cys6_DnaBD"/>
</dbReference>
<dbReference type="STRING" id="50376.A0A517LG49"/>
<keyword evidence="2" id="KW-0805">Transcription regulation</keyword>
<keyword evidence="3" id="KW-0804">Transcription</keyword>
<dbReference type="AlphaFoldDB" id="A0A517LG49"/>
<dbReference type="InterPro" id="IPR007219">
    <property type="entry name" value="XnlR_reg_dom"/>
</dbReference>
<dbReference type="PANTHER" id="PTHR47424">
    <property type="entry name" value="REGULATORY PROTEIN GAL4"/>
    <property type="match status" value="1"/>
</dbReference>
<dbReference type="PANTHER" id="PTHR47424:SF5">
    <property type="entry name" value="ZN(II)2CYS6 TRANSCRIPTION FACTOR (EUROFUNG)"/>
    <property type="match status" value="1"/>
</dbReference>
<evidence type="ECO:0000256" key="1">
    <source>
        <dbReference type="ARBA" id="ARBA00022723"/>
    </source>
</evidence>
<dbReference type="GO" id="GO:0005634">
    <property type="term" value="C:nucleus"/>
    <property type="evidence" value="ECO:0007669"/>
    <property type="project" value="TreeGrafter"/>
</dbReference>
<keyword evidence="4" id="KW-0539">Nucleus</keyword>
<gene>
    <name evidence="7" type="ORF">FKW77_007749</name>
</gene>
<protein>
    <recommendedName>
        <fullName evidence="6">Zn(2)-C6 fungal-type domain-containing protein</fullName>
    </recommendedName>
</protein>
<dbReference type="Pfam" id="PF04082">
    <property type="entry name" value="Fungal_trans"/>
    <property type="match status" value="1"/>
</dbReference>
<organism evidence="7 8">
    <name type="scientific">Venturia effusa</name>
    <dbReference type="NCBI Taxonomy" id="50376"/>
    <lineage>
        <taxon>Eukaryota</taxon>
        <taxon>Fungi</taxon>
        <taxon>Dikarya</taxon>
        <taxon>Ascomycota</taxon>
        <taxon>Pezizomycotina</taxon>
        <taxon>Dothideomycetes</taxon>
        <taxon>Pleosporomycetidae</taxon>
        <taxon>Venturiales</taxon>
        <taxon>Venturiaceae</taxon>
        <taxon>Venturia</taxon>
    </lineage>
</organism>
<dbReference type="InterPro" id="IPR036864">
    <property type="entry name" value="Zn2-C6_fun-type_DNA-bd_sf"/>
</dbReference>
<dbReference type="OrthoDB" id="3971593at2759"/>
<dbReference type="CDD" id="cd12148">
    <property type="entry name" value="fungal_TF_MHR"/>
    <property type="match status" value="1"/>
</dbReference>
<dbReference type="GO" id="GO:0008270">
    <property type="term" value="F:zinc ion binding"/>
    <property type="evidence" value="ECO:0007669"/>
    <property type="project" value="InterPro"/>
</dbReference>
<dbReference type="PROSITE" id="PS00463">
    <property type="entry name" value="ZN2_CY6_FUNGAL_1"/>
    <property type="match status" value="1"/>
</dbReference>
<feature type="domain" description="Zn(2)-C6 fungal-type" evidence="6">
    <location>
        <begin position="79"/>
        <end position="108"/>
    </location>
</feature>